<dbReference type="InterPro" id="IPR003761">
    <property type="entry name" value="Exonuc_VII_S"/>
</dbReference>
<evidence type="ECO:0000256" key="1">
    <source>
        <dbReference type="ARBA" id="ARBA00009998"/>
    </source>
</evidence>
<dbReference type="AlphaFoldDB" id="A0A926IFF3"/>
<dbReference type="GO" id="GO:0006308">
    <property type="term" value="P:DNA catabolic process"/>
    <property type="evidence" value="ECO:0007669"/>
    <property type="project" value="UniProtKB-UniRule"/>
</dbReference>
<gene>
    <name evidence="7" type="primary">xseB</name>
    <name evidence="7" type="ORF">H8707_09280</name>
</gene>
<dbReference type="Gene3D" id="1.10.287.1040">
    <property type="entry name" value="Exonuclease VII, small subunit"/>
    <property type="match status" value="1"/>
</dbReference>
<dbReference type="Proteomes" id="UP000601171">
    <property type="component" value="Unassembled WGS sequence"/>
</dbReference>
<dbReference type="EMBL" id="JACRTG010000020">
    <property type="protein sequence ID" value="MBC8588432.1"/>
    <property type="molecule type" value="Genomic_DNA"/>
</dbReference>
<keyword evidence="5" id="KW-0269">Exonuclease</keyword>
<name>A0A926IFF3_9FIRM</name>
<protein>
    <recommendedName>
        <fullName evidence="6">Exodeoxyribonuclease VII small subunit</fullName>
        <ecNumber evidence="6">3.1.11.6</ecNumber>
    </recommendedName>
</protein>
<dbReference type="PANTHER" id="PTHR34137:SF1">
    <property type="entry name" value="EXODEOXYRIBONUCLEASE 7 SMALL SUBUNIT"/>
    <property type="match status" value="1"/>
</dbReference>
<dbReference type="PANTHER" id="PTHR34137">
    <property type="entry name" value="EXODEOXYRIBONUCLEASE 7 SMALL SUBUNIT"/>
    <property type="match status" value="1"/>
</dbReference>
<comment type="similarity">
    <text evidence="1">Belongs to the XseB family.</text>
</comment>
<evidence type="ECO:0000313" key="8">
    <source>
        <dbReference type="Proteomes" id="UP000601171"/>
    </source>
</evidence>
<keyword evidence="2" id="KW-0963">Cytoplasm</keyword>
<keyword evidence="3" id="KW-0540">Nuclease</keyword>
<comment type="caution">
    <text evidence="7">The sequence shown here is derived from an EMBL/GenBank/DDBJ whole genome shotgun (WGS) entry which is preliminary data.</text>
</comment>
<dbReference type="NCBIfam" id="TIGR01280">
    <property type="entry name" value="xseB"/>
    <property type="match status" value="1"/>
</dbReference>
<dbReference type="Pfam" id="PF02609">
    <property type="entry name" value="Exonuc_VII_S"/>
    <property type="match status" value="1"/>
</dbReference>
<accession>A0A926IFF3</accession>
<dbReference type="SUPFAM" id="SSF116842">
    <property type="entry name" value="XseB-like"/>
    <property type="match status" value="1"/>
</dbReference>
<proteinExistence type="inferred from homology"/>
<dbReference type="EC" id="3.1.11.6" evidence="6"/>
<evidence type="ECO:0000256" key="4">
    <source>
        <dbReference type="ARBA" id="ARBA00022801"/>
    </source>
</evidence>
<evidence type="ECO:0000256" key="3">
    <source>
        <dbReference type="ARBA" id="ARBA00022722"/>
    </source>
</evidence>
<dbReference type="GO" id="GO:0009318">
    <property type="term" value="C:exodeoxyribonuclease VII complex"/>
    <property type="evidence" value="ECO:0007669"/>
    <property type="project" value="UniProtKB-UniRule"/>
</dbReference>
<reference evidence="7" key="1">
    <citation type="submission" date="2020-08" db="EMBL/GenBank/DDBJ databases">
        <title>Genome public.</title>
        <authorList>
            <person name="Liu C."/>
            <person name="Sun Q."/>
        </authorList>
    </citation>
    <scope>NUCLEOTIDE SEQUENCE</scope>
    <source>
        <strain evidence="7">BX21</strain>
    </source>
</reference>
<keyword evidence="4 7" id="KW-0378">Hydrolase</keyword>
<dbReference type="InterPro" id="IPR037004">
    <property type="entry name" value="Exonuc_VII_ssu_sf"/>
</dbReference>
<evidence type="ECO:0000256" key="2">
    <source>
        <dbReference type="ARBA" id="ARBA00022490"/>
    </source>
</evidence>
<evidence type="ECO:0000256" key="5">
    <source>
        <dbReference type="ARBA" id="ARBA00022839"/>
    </source>
</evidence>
<keyword evidence="8" id="KW-1185">Reference proteome</keyword>
<sequence>MSELEKILVELEDDDCTLQESIEKFKKGIELYKYCNNILKAAEGEVKVLLGDEESLAEFNFFKEDEDEYY</sequence>
<evidence type="ECO:0000313" key="7">
    <source>
        <dbReference type="EMBL" id="MBC8588432.1"/>
    </source>
</evidence>
<dbReference type="GO" id="GO:0008855">
    <property type="term" value="F:exodeoxyribonuclease VII activity"/>
    <property type="evidence" value="ECO:0007669"/>
    <property type="project" value="UniProtKB-UniRule"/>
</dbReference>
<evidence type="ECO:0000256" key="6">
    <source>
        <dbReference type="NCBIfam" id="TIGR01280"/>
    </source>
</evidence>
<dbReference type="GO" id="GO:0005829">
    <property type="term" value="C:cytosol"/>
    <property type="evidence" value="ECO:0007669"/>
    <property type="project" value="TreeGrafter"/>
</dbReference>
<organism evidence="7 8">
    <name type="scientific">Paratissierella segnis</name>
    <dbReference type="NCBI Taxonomy" id="2763679"/>
    <lineage>
        <taxon>Bacteria</taxon>
        <taxon>Bacillati</taxon>
        <taxon>Bacillota</taxon>
        <taxon>Tissierellia</taxon>
        <taxon>Tissierellales</taxon>
        <taxon>Tissierellaceae</taxon>
        <taxon>Paratissierella</taxon>
    </lineage>
</organism>